<sequence length="292" mass="32818">MNAQGPPQGMPPPPPPTPEQQKQMELLALNVANFLRNHKLLKQRQGLLQSTTVDFFRFKRASRALLSDEYKTLASNPKNNLPPVTNEDQAKAVFVLLIRAKFVMPAKKLTTVEARQNQLVPKKDKPTLQTLQRAELTPDEYYIWFYKKKSIWDTVMAVGLIVGIFTVILFPLWPMFMRRGVWYLSMGSLGLICAFFGIAFIRLILYIVTYVVASPGIWIFPNLFADVGVVESFIPLYEWDLPKEKKSKSKKSAAPAVTTTAAAATATKASGSQAQPVQTATKRKVTIEEIEE</sequence>
<evidence type="ECO:0000313" key="13">
    <source>
        <dbReference type="EMBL" id="KAH3674269.1"/>
    </source>
</evidence>
<comment type="subcellular location">
    <subcellularLocation>
        <location evidence="1">Endoplasmic reticulum membrane</location>
        <topology evidence="1">Multi-pass membrane protein</topology>
    </subcellularLocation>
</comment>
<proteinExistence type="inferred from homology"/>
<dbReference type="GO" id="GO:0005789">
    <property type="term" value="C:endoplasmic reticulum membrane"/>
    <property type="evidence" value="ECO:0007669"/>
    <property type="project" value="UniProtKB-SubCell"/>
</dbReference>
<dbReference type="OrthoDB" id="200187at2759"/>
<evidence type="ECO:0000256" key="8">
    <source>
        <dbReference type="ARBA" id="ARBA00022989"/>
    </source>
</evidence>
<name>A0A9P8TD19_WICPI</name>
<feature type="region of interest" description="Disordered" evidence="11">
    <location>
        <begin position="266"/>
        <end position="292"/>
    </location>
</feature>
<evidence type="ECO:0000256" key="10">
    <source>
        <dbReference type="ARBA" id="ARBA00023136"/>
    </source>
</evidence>
<comment type="caution">
    <text evidence="13">The sequence shown here is derived from an EMBL/GenBank/DDBJ whole genome shotgun (WGS) entry which is preliminary data.</text>
</comment>
<dbReference type="NCBIfam" id="TIGR00869">
    <property type="entry name" value="sec62"/>
    <property type="match status" value="1"/>
</dbReference>
<accession>A0A9P8TD19</accession>
<keyword evidence="4" id="KW-0813">Transport</keyword>
<keyword evidence="10 12" id="KW-0472">Membrane</keyword>
<gene>
    <name evidence="13" type="ORF">WICPIJ_009612</name>
</gene>
<keyword evidence="7" id="KW-0653">Protein transport</keyword>
<dbReference type="AlphaFoldDB" id="A0A9P8TD19"/>
<organism evidence="13 14">
    <name type="scientific">Wickerhamomyces pijperi</name>
    <name type="common">Yeast</name>
    <name type="synonym">Pichia pijperi</name>
    <dbReference type="NCBI Taxonomy" id="599730"/>
    <lineage>
        <taxon>Eukaryota</taxon>
        <taxon>Fungi</taxon>
        <taxon>Dikarya</taxon>
        <taxon>Ascomycota</taxon>
        <taxon>Saccharomycotina</taxon>
        <taxon>Saccharomycetes</taxon>
        <taxon>Phaffomycetales</taxon>
        <taxon>Wickerhamomycetaceae</taxon>
        <taxon>Wickerhamomyces</taxon>
    </lineage>
</organism>
<evidence type="ECO:0000313" key="14">
    <source>
        <dbReference type="Proteomes" id="UP000774326"/>
    </source>
</evidence>
<reference evidence="13" key="2">
    <citation type="submission" date="2021-01" db="EMBL/GenBank/DDBJ databases">
        <authorList>
            <person name="Schikora-Tamarit M.A."/>
        </authorList>
    </citation>
    <scope>NUCLEOTIDE SEQUENCE</scope>
    <source>
        <strain evidence="13">CBS2887</strain>
    </source>
</reference>
<dbReference type="PANTHER" id="PTHR12443:SF9">
    <property type="entry name" value="TRANSLOCATION PROTEIN SEC62"/>
    <property type="match status" value="1"/>
</dbReference>
<comment type="similarity">
    <text evidence="2">Belongs to the SEC62 family.</text>
</comment>
<dbReference type="EMBL" id="JAEUBG010005542">
    <property type="protein sequence ID" value="KAH3674269.1"/>
    <property type="molecule type" value="Genomic_DNA"/>
</dbReference>
<evidence type="ECO:0000256" key="3">
    <source>
        <dbReference type="ARBA" id="ARBA00021257"/>
    </source>
</evidence>
<evidence type="ECO:0000256" key="1">
    <source>
        <dbReference type="ARBA" id="ARBA00004477"/>
    </source>
</evidence>
<evidence type="ECO:0000256" key="9">
    <source>
        <dbReference type="ARBA" id="ARBA00023010"/>
    </source>
</evidence>
<keyword evidence="6" id="KW-0256">Endoplasmic reticulum</keyword>
<keyword evidence="5 12" id="KW-0812">Transmembrane</keyword>
<dbReference type="PANTHER" id="PTHR12443">
    <property type="entry name" value="TRANSLOCATION PROTEIN SEC62"/>
    <property type="match status" value="1"/>
</dbReference>
<reference evidence="13" key="1">
    <citation type="journal article" date="2021" name="Open Biol.">
        <title>Shared evolutionary footprints suggest mitochondrial oxidative damage underlies multiple complex I losses in fungi.</title>
        <authorList>
            <person name="Schikora-Tamarit M.A."/>
            <person name="Marcet-Houben M."/>
            <person name="Nosek J."/>
            <person name="Gabaldon T."/>
        </authorList>
    </citation>
    <scope>NUCLEOTIDE SEQUENCE</scope>
    <source>
        <strain evidence="13">CBS2887</strain>
    </source>
</reference>
<dbReference type="Pfam" id="PF03839">
    <property type="entry name" value="Sec62"/>
    <property type="match status" value="1"/>
</dbReference>
<dbReference type="InterPro" id="IPR004728">
    <property type="entry name" value="Sec62"/>
</dbReference>
<evidence type="ECO:0000256" key="4">
    <source>
        <dbReference type="ARBA" id="ARBA00022448"/>
    </source>
</evidence>
<evidence type="ECO:0000256" key="12">
    <source>
        <dbReference type="SAM" id="Phobius"/>
    </source>
</evidence>
<feature type="region of interest" description="Disordered" evidence="11">
    <location>
        <begin position="1"/>
        <end position="20"/>
    </location>
</feature>
<evidence type="ECO:0000256" key="7">
    <source>
        <dbReference type="ARBA" id="ARBA00022927"/>
    </source>
</evidence>
<evidence type="ECO:0000256" key="2">
    <source>
        <dbReference type="ARBA" id="ARBA00010604"/>
    </source>
</evidence>
<feature type="compositionally biased region" description="Pro residues" evidence="11">
    <location>
        <begin position="8"/>
        <end position="18"/>
    </location>
</feature>
<evidence type="ECO:0000256" key="11">
    <source>
        <dbReference type="SAM" id="MobiDB-lite"/>
    </source>
</evidence>
<feature type="transmembrane region" description="Helical" evidence="12">
    <location>
        <begin position="155"/>
        <end position="176"/>
    </location>
</feature>
<keyword evidence="8 12" id="KW-1133">Transmembrane helix</keyword>
<evidence type="ECO:0000256" key="5">
    <source>
        <dbReference type="ARBA" id="ARBA00022692"/>
    </source>
</evidence>
<evidence type="ECO:0000256" key="6">
    <source>
        <dbReference type="ARBA" id="ARBA00022824"/>
    </source>
</evidence>
<dbReference type="GO" id="GO:0031204">
    <property type="term" value="P:post-translational protein targeting to membrane, translocation"/>
    <property type="evidence" value="ECO:0007669"/>
    <property type="project" value="TreeGrafter"/>
</dbReference>
<dbReference type="InterPro" id="IPR011553">
    <property type="entry name" value="Sec62_asco"/>
</dbReference>
<dbReference type="Proteomes" id="UP000774326">
    <property type="component" value="Unassembled WGS sequence"/>
</dbReference>
<protein>
    <recommendedName>
        <fullName evidence="3">Translocation protein SEC62</fullName>
    </recommendedName>
</protein>
<keyword evidence="9" id="KW-0811">Translocation</keyword>
<feature type="transmembrane region" description="Helical" evidence="12">
    <location>
        <begin position="182"/>
        <end position="205"/>
    </location>
</feature>
<keyword evidence="14" id="KW-1185">Reference proteome</keyword>